<evidence type="ECO:0000313" key="3">
    <source>
        <dbReference type="Proteomes" id="UP000317722"/>
    </source>
</evidence>
<evidence type="ECO:0000313" key="2">
    <source>
        <dbReference type="EMBL" id="TPG16251.1"/>
    </source>
</evidence>
<sequence>MRDPVVLLLAALAVTALAVALCLPLLDPAAPEAAPVSGEAWFGRDVQGYDSYAGWPPTIHHVQLVALGAALGLLVAAALAALYRWRRPGAHVT</sequence>
<keyword evidence="1" id="KW-0812">Transmembrane</keyword>
<dbReference type="RefSeq" id="WP_140741628.1">
    <property type="nucleotide sequence ID" value="NZ_RCZM01000004.1"/>
</dbReference>
<reference evidence="2 3" key="1">
    <citation type="journal article" date="2019" name="Environ. Microbiol.">
        <title>Species interactions and distinct microbial communities in high Arctic permafrost affected cryosols are associated with the CH4 and CO2 gas fluxes.</title>
        <authorList>
            <person name="Altshuler I."/>
            <person name="Hamel J."/>
            <person name="Turney S."/>
            <person name="Magnuson E."/>
            <person name="Levesque R."/>
            <person name="Greer C."/>
            <person name="Whyte L.G."/>
        </authorList>
    </citation>
    <scope>NUCLEOTIDE SEQUENCE [LARGE SCALE GENOMIC DNA]</scope>
    <source>
        <strain evidence="2 3">S9.3A</strain>
    </source>
</reference>
<proteinExistence type="predicted"/>
<dbReference type="Proteomes" id="UP000317722">
    <property type="component" value="Unassembled WGS sequence"/>
</dbReference>
<protein>
    <submittedName>
        <fullName evidence="2">Uncharacterized protein</fullName>
    </submittedName>
</protein>
<keyword evidence="1" id="KW-0472">Membrane</keyword>
<keyword evidence="1" id="KW-1133">Transmembrane helix</keyword>
<feature type="transmembrane region" description="Helical" evidence="1">
    <location>
        <begin position="62"/>
        <end position="83"/>
    </location>
</feature>
<evidence type="ECO:0000256" key="1">
    <source>
        <dbReference type="SAM" id="Phobius"/>
    </source>
</evidence>
<organism evidence="2 3">
    <name type="scientific">Pedococcus bigeumensis</name>
    <dbReference type="NCBI Taxonomy" id="433644"/>
    <lineage>
        <taxon>Bacteria</taxon>
        <taxon>Bacillati</taxon>
        <taxon>Actinomycetota</taxon>
        <taxon>Actinomycetes</taxon>
        <taxon>Micrococcales</taxon>
        <taxon>Intrasporangiaceae</taxon>
        <taxon>Pedococcus</taxon>
    </lineage>
</organism>
<dbReference type="AlphaFoldDB" id="A0A502CWY1"/>
<name>A0A502CWY1_9MICO</name>
<gene>
    <name evidence="2" type="ORF">EAH86_13690</name>
</gene>
<dbReference type="EMBL" id="RCZM01000004">
    <property type="protein sequence ID" value="TPG16251.1"/>
    <property type="molecule type" value="Genomic_DNA"/>
</dbReference>
<comment type="caution">
    <text evidence="2">The sequence shown here is derived from an EMBL/GenBank/DDBJ whole genome shotgun (WGS) entry which is preliminary data.</text>
</comment>
<keyword evidence="3" id="KW-1185">Reference proteome</keyword>
<accession>A0A502CWY1</accession>